<evidence type="ECO:0000313" key="9">
    <source>
        <dbReference type="Proteomes" id="UP000469292"/>
    </source>
</evidence>
<feature type="active site" description="Proton donor/acceptor" evidence="7">
    <location>
        <position position="187"/>
    </location>
</feature>
<sequence length="234" mass="24516">MNLTQAELAKYMDATLLKADATEEQIDAIVADAKKYNTASVCVNPYWVPRVHKELEGTDVNTCTVIGFPLGANTTATKVFETNDAIDNGADEIDMVINIGELKSGNDEVVLADIKAVADATHAKGALLKVIIETALLTEDEKIRAIKMTVDGGADYVKTSTGFSTAGATVPDVALMRETVGEDFGVKAAGGIHSLQDAYDMIEAGATRLGVSAAVAILEQDADSADEAVSGGNY</sequence>
<dbReference type="PIRSF" id="PIRSF001357">
    <property type="entry name" value="DeoC"/>
    <property type="match status" value="1"/>
</dbReference>
<dbReference type="NCBIfam" id="TIGR00126">
    <property type="entry name" value="deoC"/>
    <property type="match status" value="1"/>
</dbReference>
<dbReference type="GO" id="GO:0006018">
    <property type="term" value="P:2-deoxyribose 1-phosphate catabolic process"/>
    <property type="evidence" value="ECO:0007669"/>
    <property type="project" value="UniProtKB-UniRule"/>
</dbReference>
<organism evidence="8 9">
    <name type="scientific">Bifidobacterium choloepi</name>
    <dbReference type="NCBI Taxonomy" id="2614131"/>
    <lineage>
        <taxon>Bacteria</taxon>
        <taxon>Bacillati</taxon>
        <taxon>Actinomycetota</taxon>
        <taxon>Actinomycetes</taxon>
        <taxon>Bifidobacteriales</taxon>
        <taxon>Bifidobacteriaceae</taxon>
        <taxon>Bifidobacterium</taxon>
    </lineage>
</organism>
<dbReference type="GO" id="GO:0009264">
    <property type="term" value="P:deoxyribonucleotide catabolic process"/>
    <property type="evidence" value="ECO:0007669"/>
    <property type="project" value="UniProtKB-UniRule"/>
</dbReference>
<keyword evidence="2 7" id="KW-0963">Cytoplasm</keyword>
<feature type="active site" description="Proton donor/acceptor" evidence="7">
    <location>
        <position position="94"/>
    </location>
</feature>
<dbReference type="Pfam" id="PF01791">
    <property type="entry name" value="DeoC"/>
    <property type="match status" value="1"/>
</dbReference>
<comment type="caution">
    <text evidence="8">The sequence shown here is derived from an EMBL/GenBank/DDBJ whole genome shotgun (WGS) entry which is preliminary data.</text>
</comment>
<keyword evidence="9" id="KW-1185">Reference proteome</keyword>
<proteinExistence type="inferred from homology"/>
<feature type="active site" description="Schiff-base intermediate with acetaldehyde" evidence="7">
    <location>
        <position position="158"/>
    </location>
</feature>
<dbReference type="PANTHER" id="PTHR10889">
    <property type="entry name" value="DEOXYRIBOSE-PHOSPHATE ALDOLASE"/>
    <property type="match status" value="1"/>
</dbReference>
<dbReference type="EC" id="4.1.2.4" evidence="7"/>
<keyword evidence="4 7" id="KW-0704">Schiff base</keyword>
<dbReference type="HAMAP" id="MF_00114">
    <property type="entry name" value="DeoC_type1"/>
    <property type="match status" value="1"/>
</dbReference>
<evidence type="ECO:0000313" key="8">
    <source>
        <dbReference type="EMBL" id="NEG69521.1"/>
    </source>
</evidence>
<dbReference type="UniPathway" id="UPA00002">
    <property type="reaction ID" value="UER00468"/>
</dbReference>
<evidence type="ECO:0000256" key="6">
    <source>
        <dbReference type="ARBA" id="ARBA00056337"/>
    </source>
</evidence>
<dbReference type="GO" id="GO:0005737">
    <property type="term" value="C:cytoplasm"/>
    <property type="evidence" value="ECO:0007669"/>
    <property type="project" value="UniProtKB-SubCell"/>
</dbReference>
<dbReference type="Proteomes" id="UP000469292">
    <property type="component" value="Unassembled WGS sequence"/>
</dbReference>
<dbReference type="AlphaFoldDB" id="A0A6I5N6T6"/>
<evidence type="ECO:0000256" key="2">
    <source>
        <dbReference type="ARBA" id="ARBA00022490"/>
    </source>
</evidence>
<dbReference type="GO" id="GO:0004139">
    <property type="term" value="F:deoxyribose-phosphate aldolase activity"/>
    <property type="evidence" value="ECO:0007669"/>
    <property type="project" value="UniProtKB-UniRule"/>
</dbReference>
<dbReference type="EMBL" id="VYSG01000001">
    <property type="protein sequence ID" value="NEG69521.1"/>
    <property type="molecule type" value="Genomic_DNA"/>
</dbReference>
<comment type="pathway">
    <text evidence="7">Carbohydrate degradation; 2-deoxy-D-ribose 1-phosphate degradation; D-glyceraldehyde 3-phosphate and acetaldehyde from 2-deoxy-alpha-D-ribose 1-phosphate: step 2/2.</text>
</comment>
<dbReference type="CDD" id="cd00959">
    <property type="entry name" value="DeoC"/>
    <property type="match status" value="1"/>
</dbReference>
<dbReference type="PANTHER" id="PTHR10889:SF1">
    <property type="entry name" value="DEOXYRIBOSE-PHOSPHATE ALDOLASE"/>
    <property type="match status" value="1"/>
</dbReference>
<evidence type="ECO:0000256" key="4">
    <source>
        <dbReference type="ARBA" id="ARBA00023270"/>
    </source>
</evidence>
<dbReference type="InterPro" id="IPR013785">
    <property type="entry name" value="Aldolase_TIM"/>
</dbReference>
<dbReference type="GO" id="GO:0016052">
    <property type="term" value="P:carbohydrate catabolic process"/>
    <property type="evidence" value="ECO:0007669"/>
    <property type="project" value="TreeGrafter"/>
</dbReference>
<gene>
    <name evidence="7 8" type="primary">deoC</name>
    <name evidence="8" type="ORF">F6S87_02555</name>
</gene>
<dbReference type="FunFam" id="3.20.20.70:FF:000044">
    <property type="entry name" value="Deoxyribose-phosphate aldolase"/>
    <property type="match status" value="1"/>
</dbReference>
<dbReference type="SMART" id="SM01133">
    <property type="entry name" value="DeoC"/>
    <property type="match status" value="1"/>
</dbReference>
<name>A0A6I5N6T6_9BIFI</name>
<comment type="catalytic activity">
    <reaction evidence="5 7">
        <text>2-deoxy-D-ribose 5-phosphate = D-glyceraldehyde 3-phosphate + acetaldehyde</text>
        <dbReference type="Rhea" id="RHEA:12821"/>
        <dbReference type="ChEBI" id="CHEBI:15343"/>
        <dbReference type="ChEBI" id="CHEBI:59776"/>
        <dbReference type="ChEBI" id="CHEBI:62877"/>
        <dbReference type="EC" id="4.1.2.4"/>
    </reaction>
</comment>
<comment type="subcellular location">
    <subcellularLocation>
        <location evidence="7">Cytoplasm</location>
    </subcellularLocation>
</comment>
<reference evidence="8 9" key="1">
    <citation type="submission" date="2019-09" db="EMBL/GenBank/DDBJ databases">
        <title>Phylogenetic characterization of a novel taxon of the genus Bifidobacterium: Bifidobacterium choloepi sp. nov.</title>
        <authorList>
            <person name="Modesto M."/>
            <person name="Satti M."/>
        </authorList>
    </citation>
    <scope>NUCLEOTIDE SEQUENCE [LARGE SCALE GENOMIC DNA]</scope>
    <source>
        <strain evidence="8 9">BRDM6</strain>
    </source>
</reference>
<dbReference type="RefSeq" id="WP_163227078.1">
    <property type="nucleotide sequence ID" value="NZ_VYSG01000001.1"/>
</dbReference>
<evidence type="ECO:0000256" key="7">
    <source>
        <dbReference type="HAMAP-Rule" id="MF_00114"/>
    </source>
</evidence>
<dbReference type="InterPro" id="IPR028581">
    <property type="entry name" value="DeoC_typeI"/>
</dbReference>
<dbReference type="InterPro" id="IPR002915">
    <property type="entry name" value="DeoC/FbaB/LacD_aldolase"/>
</dbReference>
<evidence type="ECO:0000256" key="1">
    <source>
        <dbReference type="ARBA" id="ARBA00010936"/>
    </source>
</evidence>
<evidence type="ECO:0000256" key="3">
    <source>
        <dbReference type="ARBA" id="ARBA00023239"/>
    </source>
</evidence>
<comment type="similarity">
    <text evidence="1 7">Belongs to the DeoC/FbaB aldolase family. DeoC type 1 subfamily.</text>
</comment>
<dbReference type="SUPFAM" id="SSF51569">
    <property type="entry name" value="Aldolase"/>
    <property type="match status" value="1"/>
</dbReference>
<keyword evidence="3 7" id="KW-0456">Lyase</keyword>
<comment type="function">
    <text evidence="6 7">Catalyzes a reversible aldol reaction between acetaldehyde and D-glyceraldehyde 3-phosphate to generate 2-deoxy-D-ribose 5-phosphate.</text>
</comment>
<dbReference type="InterPro" id="IPR011343">
    <property type="entry name" value="DeoC"/>
</dbReference>
<accession>A0A6I5N6T6</accession>
<evidence type="ECO:0000256" key="5">
    <source>
        <dbReference type="ARBA" id="ARBA00048791"/>
    </source>
</evidence>
<protein>
    <recommendedName>
        <fullName evidence="7">Deoxyribose-phosphate aldolase</fullName>
        <shortName evidence="7">DERA</shortName>
        <ecNumber evidence="7">4.1.2.4</ecNumber>
    </recommendedName>
    <alternativeName>
        <fullName evidence="7">2-deoxy-D-ribose 5-phosphate aldolase</fullName>
    </alternativeName>
    <alternativeName>
        <fullName evidence="7">Phosphodeoxyriboaldolase</fullName>
        <shortName evidence="7">Deoxyriboaldolase</shortName>
    </alternativeName>
</protein>
<dbReference type="Gene3D" id="3.20.20.70">
    <property type="entry name" value="Aldolase class I"/>
    <property type="match status" value="1"/>
</dbReference>